<feature type="transmembrane region" description="Helical" evidence="1">
    <location>
        <begin position="65"/>
        <end position="86"/>
    </location>
</feature>
<keyword evidence="1" id="KW-0472">Membrane</keyword>
<keyword evidence="3" id="KW-1185">Reference proteome</keyword>
<reference evidence="2 3" key="1">
    <citation type="submission" date="2019-03" db="EMBL/GenBank/DDBJ databases">
        <title>Genomic Encyclopedia of Type Strains, Phase IV (KMG-IV): sequencing the most valuable type-strain genomes for metagenomic binning, comparative biology and taxonomic classification.</title>
        <authorList>
            <person name="Goeker M."/>
        </authorList>
    </citation>
    <scope>NUCLEOTIDE SEQUENCE [LARGE SCALE GENOMIC DNA]</scope>
    <source>
        <strain evidence="2 3">DSM 26377</strain>
    </source>
</reference>
<evidence type="ECO:0000313" key="2">
    <source>
        <dbReference type="EMBL" id="TDU26866.1"/>
    </source>
</evidence>
<dbReference type="AlphaFoldDB" id="A0A4S3K694"/>
<accession>A0A4S3K694</accession>
<name>A0A4S3K694_9GAMM</name>
<feature type="transmembrane region" description="Helical" evidence="1">
    <location>
        <begin position="6"/>
        <end position="27"/>
    </location>
</feature>
<dbReference type="Proteomes" id="UP000295341">
    <property type="component" value="Unassembled WGS sequence"/>
</dbReference>
<sequence>MTHIQIAFLFFAAIAAGGLLMAGMILAKIKIPSFIPIGHGLGGLAALGFLFWVNLQGGDATPDLAWWALVVFASGFVGGLLFFRVLFKQSAPLFLIAGHGSVAALGLYLLYGVAF</sequence>
<feature type="transmembrane region" description="Helical" evidence="1">
    <location>
        <begin position="93"/>
        <end position="114"/>
    </location>
</feature>
<feature type="transmembrane region" description="Helical" evidence="1">
    <location>
        <begin position="34"/>
        <end position="53"/>
    </location>
</feature>
<organism evidence="2 3">
    <name type="scientific">Panacagrimonas perspica</name>
    <dbReference type="NCBI Taxonomy" id="381431"/>
    <lineage>
        <taxon>Bacteria</taxon>
        <taxon>Pseudomonadati</taxon>
        <taxon>Pseudomonadota</taxon>
        <taxon>Gammaproteobacteria</taxon>
        <taxon>Nevskiales</taxon>
        <taxon>Nevskiaceae</taxon>
        <taxon>Panacagrimonas</taxon>
    </lineage>
</organism>
<dbReference type="EMBL" id="SOBT01000010">
    <property type="protein sequence ID" value="TDU26866.1"/>
    <property type="molecule type" value="Genomic_DNA"/>
</dbReference>
<dbReference type="RefSeq" id="WP_133883025.1">
    <property type="nucleotide sequence ID" value="NZ_MWIN01000009.1"/>
</dbReference>
<proteinExistence type="predicted"/>
<evidence type="ECO:0000256" key="1">
    <source>
        <dbReference type="SAM" id="Phobius"/>
    </source>
</evidence>
<gene>
    <name evidence="2" type="ORF">DFR24_3897</name>
</gene>
<keyword evidence="1" id="KW-1133">Transmembrane helix</keyword>
<protein>
    <submittedName>
        <fullName evidence="2">Uncharacterized protein</fullName>
    </submittedName>
</protein>
<evidence type="ECO:0000313" key="3">
    <source>
        <dbReference type="Proteomes" id="UP000295341"/>
    </source>
</evidence>
<keyword evidence="1" id="KW-0812">Transmembrane</keyword>
<comment type="caution">
    <text evidence="2">The sequence shown here is derived from an EMBL/GenBank/DDBJ whole genome shotgun (WGS) entry which is preliminary data.</text>
</comment>